<evidence type="ECO:0000256" key="6">
    <source>
        <dbReference type="ARBA" id="ARBA00024536"/>
    </source>
</evidence>
<keyword evidence="3 7" id="KW-0350">Heme biosynthesis</keyword>
<evidence type="ECO:0000256" key="7">
    <source>
        <dbReference type="HAMAP-Rule" id="MF_00323"/>
    </source>
</evidence>
<evidence type="ECO:0000256" key="3">
    <source>
        <dbReference type="ARBA" id="ARBA00023133"/>
    </source>
</evidence>
<dbReference type="InterPro" id="IPR033644">
    <property type="entry name" value="Ferrochelatase_C"/>
</dbReference>
<dbReference type="CDD" id="cd03411">
    <property type="entry name" value="Ferrochelatase_N"/>
    <property type="match status" value="1"/>
</dbReference>
<dbReference type="Proteomes" id="UP001500507">
    <property type="component" value="Unassembled WGS sequence"/>
</dbReference>
<evidence type="ECO:0000256" key="2">
    <source>
        <dbReference type="ARBA" id="ARBA00023004"/>
    </source>
</evidence>
<dbReference type="RefSeq" id="WP_343766850.1">
    <property type="nucleotide sequence ID" value="NZ_BAAAFG010000015.1"/>
</dbReference>
<keyword evidence="7" id="KW-0963">Cytoplasm</keyword>
<dbReference type="InterPro" id="IPR001015">
    <property type="entry name" value="Ferrochelatase"/>
</dbReference>
<keyword evidence="4 7" id="KW-0456">Lyase</keyword>
<dbReference type="NCBIfam" id="TIGR00109">
    <property type="entry name" value="hemH"/>
    <property type="match status" value="1"/>
</dbReference>
<proteinExistence type="inferred from homology"/>
<comment type="similarity">
    <text evidence="1 7 8">Belongs to the ferrochelatase family.</text>
</comment>
<organism evidence="9 10">
    <name type="scientific">Gangjinia marincola</name>
    <dbReference type="NCBI Taxonomy" id="578463"/>
    <lineage>
        <taxon>Bacteria</taxon>
        <taxon>Pseudomonadati</taxon>
        <taxon>Bacteroidota</taxon>
        <taxon>Flavobacteriia</taxon>
        <taxon>Flavobacteriales</taxon>
        <taxon>Flavobacteriaceae</taxon>
        <taxon>Gangjinia</taxon>
    </lineage>
</organism>
<protein>
    <recommendedName>
        <fullName evidence="7">Ferrochelatase</fullName>
        <ecNumber evidence="7">4.98.1.1</ecNumber>
    </recommendedName>
    <alternativeName>
        <fullName evidence="7">Heme synthase</fullName>
    </alternativeName>
    <alternativeName>
        <fullName evidence="7">Protoheme ferro-lyase</fullName>
    </alternativeName>
</protein>
<dbReference type="PANTHER" id="PTHR11108">
    <property type="entry name" value="FERROCHELATASE"/>
    <property type="match status" value="1"/>
</dbReference>
<dbReference type="Pfam" id="PF00762">
    <property type="entry name" value="Ferrochelatase"/>
    <property type="match status" value="1"/>
</dbReference>
<comment type="pathway">
    <text evidence="7">Porphyrin-containing compound metabolism; protoheme biosynthesis; protoheme from protoporphyrin-IX: step 1/1.</text>
</comment>
<feature type="binding site" evidence="7">
    <location>
        <position position="190"/>
    </location>
    <ligand>
        <name>Fe(2+)</name>
        <dbReference type="ChEBI" id="CHEBI:29033"/>
    </ligand>
</feature>
<evidence type="ECO:0000256" key="8">
    <source>
        <dbReference type="RuleBase" id="RU004185"/>
    </source>
</evidence>
<comment type="catalytic activity">
    <reaction evidence="6">
        <text>Fe-coproporphyrin III + 2 H(+) = coproporphyrin III + Fe(2+)</text>
        <dbReference type="Rhea" id="RHEA:49572"/>
        <dbReference type="ChEBI" id="CHEBI:15378"/>
        <dbReference type="ChEBI" id="CHEBI:29033"/>
        <dbReference type="ChEBI" id="CHEBI:68438"/>
        <dbReference type="ChEBI" id="CHEBI:131725"/>
        <dbReference type="EC" id="4.99.1.9"/>
    </reaction>
    <physiologicalReaction direction="right-to-left" evidence="6">
        <dbReference type="Rhea" id="RHEA:49574"/>
    </physiologicalReaction>
</comment>
<dbReference type="CDD" id="cd00419">
    <property type="entry name" value="Ferrochelatase_C"/>
    <property type="match status" value="1"/>
</dbReference>
<dbReference type="Gene3D" id="3.40.50.1400">
    <property type="match status" value="2"/>
</dbReference>
<sequence length="347" mass="40132">MRNKGVLMVNLGSPDSTDPKDVKKYLGEFLMDERVIDVPKWARTLLVKGIILNTRPKQSAKAYKKIWWEEGSPLIVLSERLREKVDEMTGVPVEVAMRYGSGTIKEGLQKLHDQGVNEVFLIPLYPQFAMATTETILVLAEELRREHFPDMSFTTMPPFYNHPDYIRVLAESIKEKLYHVDYEHLLFSYHGVPERHIRKSDITKSHCKIDGSCCKSPSPAHQYCYRHQCFETTRLVAQYLELKEDTYSTSFQSRLGFDPWLQPYTDRTIEKMGKKGIKNMTIVTPAFVSDCLETLEEIAMEGEEIFHEVGGKEFTTIPCLNDRQDWVKVLSRWIDEWAIVDTKTAIA</sequence>
<evidence type="ECO:0000256" key="1">
    <source>
        <dbReference type="ARBA" id="ARBA00007718"/>
    </source>
</evidence>
<reference evidence="10" key="1">
    <citation type="journal article" date="2019" name="Int. J. Syst. Evol. Microbiol.">
        <title>The Global Catalogue of Microorganisms (GCM) 10K type strain sequencing project: providing services to taxonomists for standard genome sequencing and annotation.</title>
        <authorList>
            <consortium name="The Broad Institute Genomics Platform"/>
            <consortium name="The Broad Institute Genome Sequencing Center for Infectious Disease"/>
            <person name="Wu L."/>
            <person name="Ma J."/>
        </authorList>
    </citation>
    <scope>NUCLEOTIDE SEQUENCE [LARGE SCALE GENOMIC DNA]</scope>
    <source>
        <strain evidence="10">JCM 16082</strain>
    </source>
</reference>
<comment type="caution">
    <text evidence="9">The sequence shown here is derived from an EMBL/GenBank/DDBJ whole genome shotgun (WGS) entry which is preliminary data.</text>
</comment>
<name>A0ABP3XTU4_9FLAO</name>
<dbReference type="SUPFAM" id="SSF53800">
    <property type="entry name" value="Chelatase"/>
    <property type="match status" value="1"/>
</dbReference>
<comment type="catalytic activity">
    <reaction evidence="7">
        <text>heme b + 2 H(+) = protoporphyrin IX + Fe(2+)</text>
        <dbReference type="Rhea" id="RHEA:22584"/>
        <dbReference type="ChEBI" id="CHEBI:15378"/>
        <dbReference type="ChEBI" id="CHEBI:29033"/>
        <dbReference type="ChEBI" id="CHEBI:57306"/>
        <dbReference type="ChEBI" id="CHEBI:60344"/>
        <dbReference type="EC" id="4.98.1.1"/>
    </reaction>
</comment>
<keyword evidence="2 7" id="KW-0408">Iron</keyword>
<evidence type="ECO:0000256" key="4">
    <source>
        <dbReference type="ARBA" id="ARBA00023239"/>
    </source>
</evidence>
<keyword evidence="5 7" id="KW-0627">Porphyrin biosynthesis</keyword>
<dbReference type="InterPro" id="IPR033659">
    <property type="entry name" value="Ferrochelatase_N"/>
</dbReference>
<dbReference type="EMBL" id="BAAAFG010000015">
    <property type="protein sequence ID" value="GAA0872833.1"/>
    <property type="molecule type" value="Genomic_DNA"/>
</dbReference>
<comment type="function">
    <text evidence="7">Catalyzes the ferrous insertion into protoporphyrin IX.</text>
</comment>
<evidence type="ECO:0000313" key="9">
    <source>
        <dbReference type="EMBL" id="GAA0872833.1"/>
    </source>
</evidence>
<dbReference type="PANTHER" id="PTHR11108:SF1">
    <property type="entry name" value="FERROCHELATASE, MITOCHONDRIAL"/>
    <property type="match status" value="1"/>
</dbReference>
<evidence type="ECO:0000313" key="10">
    <source>
        <dbReference type="Proteomes" id="UP001500507"/>
    </source>
</evidence>
<comment type="subcellular location">
    <subcellularLocation>
        <location evidence="7">Cytoplasm</location>
    </subcellularLocation>
</comment>
<evidence type="ECO:0000256" key="5">
    <source>
        <dbReference type="ARBA" id="ARBA00023244"/>
    </source>
</evidence>
<keyword evidence="7" id="KW-0479">Metal-binding</keyword>
<dbReference type="EC" id="4.98.1.1" evidence="7"/>
<gene>
    <name evidence="7 9" type="primary">hemH</name>
    <name evidence="9" type="ORF">GCM10009117_19800</name>
</gene>
<dbReference type="HAMAP" id="MF_00323">
    <property type="entry name" value="Ferrochelatase"/>
    <property type="match status" value="1"/>
</dbReference>
<feature type="binding site" evidence="7">
    <location>
        <position position="293"/>
    </location>
    <ligand>
        <name>Fe(2+)</name>
        <dbReference type="ChEBI" id="CHEBI:29033"/>
    </ligand>
</feature>
<accession>A0ABP3XTU4</accession>
<keyword evidence="10" id="KW-1185">Reference proteome</keyword>